<name>A0ACC1TBR5_9APHY</name>
<dbReference type="Proteomes" id="UP001148662">
    <property type="component" value="Unassembled WGS sequence"/>
</dbReference>
<evidence type="ECO:0000313" key="1">
    <source>
        <dbReference type="EMBL" id="KAJ3557679.1"/>
    </source>
</evidence>
<proteinExistence type="predicted"/>
<comment type="caution">
    <text evidence="1">The sequence shown here is derived from an EMBL/GenBank/DDBJ whole genome shotgun (WGS) entry which is preliminary data.</text>
</comment>
<gene>
    <name evidence="1" type="ORF">NM688_g1343</name>
</gene>
<protein>
    <submittedName>
        <fullName evidence="1">Uncharacterized protein</fullName>
    </submittedName>
</protein>
<accession>A0ACC1TBR5</accession>
<reference evidence="1" key="1">
    <citation type="submission" date="2022-07" db="EMBL/GenBank/DDBJ databases">
        <title>Genome Sequence of Phlebia brevispora.</title>
        <authorList>
            <person name="Buettner E."/>
        </authorList>
    </citation>
    <scope>NUCLEOTIDE SEQUENCE</scope>
    <source>
        <strain evidence="1">MPL23</strain>
    </source>
</reference>
<organism evidence="1 2">
    <name type="scientific">Phlebia brevispora</name>
    <dbReference type="NCBI Taxonomy" id="194682"/>
    <lineage>
        <taxon>Eukaryota</taxon>
        <taxon>Fungi</taxon>
        <taxon>Dikarya</taxon>
        <taxon>Basidiomycota</taxon>
        <taxon>Agaricomycotina</taxon>
        <taxon>Agaricomycetes</taxon>
        <taxon>Polyporales</taxon>
        <taxon>Meruliaceae</taxon>
        <taxon>Phlebia</taxon>
    </lineage>
</organism>
<dbReference type="EMBL" id="JANHOG010000140">
    <property type="protein sequence ID" value="KAJ3557679.1"/>
    <property type="molecule type" value="Genomic_DNA"/>
</dbReference>
<evidence type="ECO:0000313" key="2">
    <source>
        <dbReference type="Proteomes" id="UP001148662"/>
    </source>
</evidence>
<sequence>MPFNVILSLIDRIWKPVAAICLSVIATFLWKISPEIYKALTSPLRHLPGPRLEGLRSYFLGSFATVLYKSEDCATELQWLEQYGHVIQIPANFNIPVLLTSDTRAVNYLLTHSGDYQKSEGTRRYLRSVVGAGVLVEEGESHRRQRRVLNPAFGPAQLRELTEIFFEKGLELRDAWASEIKKTDKATKIEIISWLNRATLDIIGLAGFNYHFESVSGKPNELEQALRMMFNTQGSRLFGILQMLFPPLKLIRTTETKKAEEAQATMRRIGMQIIADRKAEILAEKGASGERGTARKDVKGRDLLSLLIKSNMAVDIPDSQRLSDEEVLGQVPTFIVAGHETTSGAIMWCLFSLSQAHETQSKLRDELLTVKTDTPTMDELNALPYLDMVVRETLRFHAPVPMTDRVAEKDDVIPLEKPFADRHGQFHESIRVSKGCFVLVPIAVLNRSKEIWGEDALEFKPERWLNLPEATKKIPGVWSDMMTFIGGPRACIGYRFAILEMKALLFTLLRSFEFDMALPASSFIKRSSLTQRPLILGEEEKGNQMPLMGSDWFCVYFTFIINVSVRLYVRVTAIVLVRLTAVEPERRTEPIASCTRSCPLSRLDKLSNLTYTREAVSLNLSAADMLWKVVFWLFLAAIATVLWKLFPLIKRALTSPLRHLPGPHLEGLKSYLIGGFAAITYKSEDCNIEIQWLEQYGHVMQIPAIFNIPVLLTSDTRAINYILTHSLDYQKSKPAREVLRSLVGAGVLVEEGMYIIYRIQFYRRVLNPAFGPAQLRELTDIFFNKALELRDVWISEIKQTGSAARIEVLSWLNRVALDVIGLAGTCARAAILDAFSNPGDKGFNYHFESVSGKPNELERAFSTMFKADGPDIFGLLQSLFPPLKLIRTTQMKKAEEAQATMRRIGMQIIADRKAEILAEKAASDDKGTTRKDVKGRDLLSLLIKSNMANDIPDSQRLSDEEVLGQVPTFIVAGHETTSGATMWCLYALSQAHHIQTKLREELLAVDTDIPTMDELNALPYLDMVVREALRFHAPVPMTHRVSEKDDFIPLEKPFTDRHGKVHDNIHVSKGSTMLLPIAVLNRSKELWGEDALEFKPERWLDPPEAAKSIPGVWSDMLTFLGGSHSCIGYRFAIVEMKALLFTLLRAFEFDMAVPASSFIKRTSLTQRPMILGEEEKGNQMPLMVKIHRRS</sequence>
<keyword evidence="2" id="KW-1185">Reference proteome</keyword>